<dbReference type="OrthoDB" id="31512at2157"/>
<dbReference type="InterPro" id="IPR001434">
    <property type="entry name" value="OmcB-like_DUF11"/>
</dbReference>
<reference evidence="7" key="3">
    <citation type="submission" date="2016-11" db="EMBL/GenBank/DDBJ databases">
        <authorList>
            <person name="Varghese N."/>
            <person name="Submissions S."/>
        </authorList>
    </citation>
    <scope>NUCLEOTIDE SEQUENCE [LARGE SCALE GENOMIC DNA]</scope>
    <source>
        <strain evidence="7">DX253</strain>
    </source>
</reference>
<dbReference type="PANTHER" id="PTHR33608:SF6">
    <property type="entry name" value="BLL2464 PROTEIN"/>
    <property type="match status" value="1"/>
</dbReference>
<dbReference type="Proteomes" id="UP000184203">
    <property type="component" value="Unassembled WGS sequence"/>
</dbReference>
<sequence length="424" mass="46149">MNVVRETNRWHGVSAMALLAAGVGVFTESPVTLLVGVVGVAFAAYARTATPPSTDFELTRTVAESALGPGDETTVEVTVENVGETTAPDLRIVDGVPDGLRVTAGSPRIGTALRPGKRATFSYTLEAVRGDHVFGPAQAIARDFSGAVEREFELEDETTITCTPRLQSTADDVPLREQTIRHVGQVTTREGGTGVEFFATRDYRPGDPLSRIDWKRKARTGELTTVEFREERTATVVLLVDVREQAYLTAATEDPSAVEHSIRAAGDAFSALLDNGDRVGIAALGPEEAWLAPGTGETHRAEARNLLSHAAAFAQRPPDEMFYSTVKLRWLRRRLPSDAQVVYLSPLCDRFAPEVARRLDAMGHPVTVISPNPTTDETTGQRLARAERTQRITSLRAGGVRVVDWNPDDPLGVTLAKMNRRWAR</sequence>
<gene>
    <name evidence="5" type="ORF">SAMN05444342_1058</name>
    <name evidence="4" type="ORF">ZOD2009_16898</name>
</gene>
<dbReference type="eggNOG" id="arCOG02742">
    <property type="taxonomic scope" value="Archaea"/>
</dbReference>
<feature type="domain" description="DUF58" evidence="3">
    <location>
        <begin position="200"/>
        <end position="369"/>
    </location>
</feature>
<dbReference type="PATRIC" id="fig|797209.4.peg.3302"/>
<organism evidence="4 6">
    <name type="scientific">Haladaptatus paucihalophilus DX253</name>
    <dbReference type="NCBI Taxonomy" id="797209"/>
    <lineage>
        <taxon>Archaea</taxon>
        <taxon>Methanobacteriati</taxon>
        <taxon>Methanobacteriota</taxon>
        <taxon>Stenosarchaea group</taxon>
        <taxon>Halobacteria</taxon>
        <taxon>Halobacteriales</taxon>
        <taxon>Haladaptataceae</taxon>
        <taxon>Haladaptatus</taxon>
    </lineage>
</organism>
<dbReference type="Pfam" id="PF01882">
    <property type="entry name" value="DUF58"/>
    <property type="match status" value="1"/>
</dbReference>
<evidence type="ECO:0000313" key="4">
    <source>
        <dbReference type="EMBL" id="EFW90844.1"/>
    </source>
</evidence>
<keyword evidence="1" id="KW-0812">Transmembrane</keyword>
<dbReference type="Gene3D" id="2.60.40.10">
    <property type="entry name" value="Immunoglobulins"/>
    <property type="match status" value="1"/>
</dbReference>
<evidence type="ECO:0000256" key="1">
    <source>
        <dbReference type="SAM" id="Phobius"/>
    </source>
</evidence>
<dbReference type="Proteomes" id="UP000003751">
    <property type="component" value="Unassembled WGS sequence"/>
</dbReference>
<keyword evidence="1" id="KW-1133">Transmembrane helix</keyword>
<keyword evidence="7" id="KW-1185">Reference proteome</keyword>
<proteinExistence type="predicted"/>
<keyword evidence="1" id="KW-0472">Membrane</keyword>
<dbReference type="EMBL" id="FRAN01000001">
    <property type="protein sequence ID" value="SHK23723.1"/>
    <property type="molecule type" value="Genomic_DNA"/>
</dbReference>
<dbReference type="InterPro" id="IPR002881">
    <property type="entry name" value="DUF58"/>
</dbReference>
<evidence type="ECO:0000259" key="3">
    <source>
        <dbReference type="Pfam" id="PF01882"/>
    </source>
</evidence>
<dbReference type="PANTHER" id="PTHR33608">
    <property type="entry name" value="BLL2464 PROTEIN"/>
    <property type="match status" value="1"/>
</dbReference>
<reference evidence="4 6" key="1">
    <citation type="journal article" date="2014" name="ISME J.">
        <title>Trehalose/2-sulfotrehalose biosynthesis and glycine-betaine uptake are widely spread mechanisms for osmoadaptation in the Halobacteriales.</title>
        <authorList>
            <person name="Youssef N.H."/>
            <person name="Savage-Ashlock K.N."/>
            <person name="McCully A.L."/>
            <person name="Luedtke B."/>
            <person name="Shaw E.I."/>
            <person name="Hoff W.D."/>
            <person name="Elshahed M.S."/>
        </authorList>
    </citation>
    <scope>NUCLEOTIDE SEQUENCE [LARGE SCALE GENOMIC DNA]</scope>
    <source>
        <strain evidence="4 6">DX253</strain>
    </source>
</reference>
<dbReference type="AlphaFoldDB" id="E7QX41"/>
<evidence type="ECO:0000259" key="2">
    <source>
        <dbReference type="Pfam" id="PF01345"/>
    </source>
</evidence>
<dbReference type="RefSeq" id="WP_007981776.1">
    <property type="nucleotide sequence ID" value="NZ_AEMG01000019.1"/>
</dbReference>
<evidence type="ECO:0000313" key="6">
    <source>
        <dbReference type="Proteomes" id="UP000003751"/>
    </source>
</evidence>
<feature type="transmembrane region" description="Helical" evidence="1">
    <location>
        <begin position="12"/>
        <end position="45"/>
    </location>
</feature>
<dbReference type="STRING" id="797209.GCA_000376445_03061"/>
<protein>
    <submittedName>
        <fullName evidence="4">Conserved repeat domain protein</fullName>
    </submittedName>
    <submittedName>
        <fullName evidence="5">Conserved repeat domain-containing protein</fullName>
    </submittedName>
</protein>
<feature type="domain" description="DUF11" evidence="2">
    <location>
        <begin position="55"/>
        <end position="112"/>
    </location>
</feature>
<evidence type="ECO:0000313" key="5">
    <source>
        <dbReference type="EMBL" id="SHK23723.1"/>
    </source>
</evidence>
<accession>E7QX41</accession>
<evidence type="ECO:0000313" key="7">
    <source>
        <dbReference type="Proteomes" id="UP000184203"/>
    </source>
</evidence>
<dbReference type="Pfam" id="PF01345">
    <property type="entry name" value="DUF11"/>
    <property type="match status" value="1"/>
</dbReference>
<dbReference type="InterPro" id="IPR013783">
    <property type="entry name" value="Ig-like_fold"/>
</dbReference>
<dbReference type="EMBL" id="AEMG01000019">
    <property type="protein sequence ID" value="EFW90844.1"/>
    <property type="molecule type" value="Genomic_DNA"/>
</dbReference>
<name>E7QX41_HALPU</name>
<reference evidence="5" key="2">
    <citation type="submission" date="2016-11" db="EMBL/GenBank/DDBJ databases">
        <authorList>
            <person name="Jaros S."/>
            <person name="Januszkiewicz K."/>
            <person name="Wedrychowicz H."/>
        </authorList>
    </citation>
    <scope>NUCLEOTIDE SEQUENCE [LARGE SCALE GENOMIC DNA]</scope>
    <source>
        <strain evidence="5">DX253</strain>
    </source>
</reference>